<comment type="similarity">
    <text evidence="1">Belongs to the LysR transcriptional regulatory family.</text>
</comment>
<dbReference type="Pfam" id="PF00126">
    <property type="entry name" value="HTH_1"/>
    <property type="match status" value="1"/>
</dbReference>
<dbReference type="InterPro" id="IPR036388">
    <property type="entry name" value="WH-like_DNA-bd_sf"/>
</dbReference>
<dbReference type="SUPFAM" id="SSF46785">
    <property type="entry name" value="Winged helix' DNA-binding domain"/>
    <property type="match status" value="1"/>
</dbReference>
<dbReference type="Pfam" id="PF03466">
    <property type="entry name" value="LysR_substrate"/>
    <property type="match status" value="1"/>
</dbReference>
<dbReference type="GO" id="GO:0000976">
    <property type="term" value="F:transcription cis-regulatory region binding"/>
    <property type="evidence" value="ECO:0007669"/>
    <property type="project" value="TreeGrafter"/>
</dbReference>
<evidence type="ECO:0000256" key="2">
    <source>
        <dbReference type="ARBA" id="ARBA00023015"/>
    </source>
</evidence>
<comment type="caution">
    <text evidence="6">The sequence shown here is derived from an EMBL/GenBank/DDBJ whole genome shotgun (WGS) entry which is preliminary data.</text>
</comment>
<dbReference type="PANTHER" id="PTHR30126:SF39">
    <property type="entry name" value="HTH-TYPE TRANSCRIPTIONAL REGULATOR CYSL"/>
    <property type="match status" value="1"/>
</dbReference>
<dbReference type="EMBL" id="BONK01000014">
    <property type="protein sequence ID" value="GIG22967.1"/>
    <property type="molecule type" value="Genomic_DNA"/>
</dbReference>
<dbReference type="SUPFAM" id="SSF53850">
    <property type="entry name" value="Periplasmic binding protein-like II"/>
    <property type="match status" value="1"/>
</dbReference>
<dbReference type="PROSITE" id="PS50931">
    <property type="entry name" value="HTH_LYSR"/>
    <property type="match status" value="1"/>
</dbReference>
<name>A0A919P6D1_9CELL</name>
<evidence type="ECO:0000313" key="6">
    <source>
        <dbReference type="EMBL" id="GIG22967.1"/>
    </source>
</evidence>
<dbReference type="InterPro" id="IPR000847">
    <property type="entry name" value="LysR_HTH_N"/>
</dbReference>
<evidence type="ECO:0000259" key="5">
    <source>
        <dbReference type="PROSITE" id="PS50931"/>
    </source>
</evidence>
<dbReference type="InterPro" id="IPR005119">
    <property type="entry name" value="LysR_subst-bd"/>
</dbReference>
<dbReference type="AlphaFoldDB" id="A0A919P6D1"/>
<dbReference type="PRINTS" id="PR00039">
    <property type="entry name" value="HTHLYSR"/>
</dbReference>
<sequence length="311" mass="32383">MAQERSTDDDTGAARIPLAAASLLVAIDDHGSLSAAARALGIAQPSASAGMRRLERRTGLALVDRGARGTTLTADGLRLVPRARDLLRASDAFEADVATLRTGHGARVVVAASMTIAEHLLPGWLAGVDPATSVDLVVVNSAGVERAVLAGEADLGFVESPEVDPRLHARVVAVDELVVVVAPEHPWARRTRPVDVAMLVGSPLALREVGSGTRETLERALASAGAVLPAGPALGSTTAVTATVRGGRHAAVLSAVAVQGDLDRGTLRRVHVEGVDLRRELRLVWARGRRPGAAVQDVARVVTERAARPRD</sequence>
<dbReference type="Gene3D" id="1.10.10.10">
    <property type="entry name" value="Winged helix-like DNA-binding domain superfamily/Winged helix DNA-binding domain"/>
    <property type="match status" value="1"/>
</dbReference>
<evidence type="ECO:0000256" key="1">
    <source>
        <dbReference type="ARBA" id="ARBA00009437"/>
    </source>
</evidence>
<protein>
    <submittedName>
        <fullName evidence="6">Transcriptional regulator</fullName>
    </submittedName>
</protein>
<evidence type="ECO:0000256" key="4">
    <source>
        <dbReference type="ARBA" id="ARBA00023163"/>
    </source>
</evidence>
<dbReference type="InterPro" id="IPR036390">
    <property type="entry name" value="WH_DNA-bd_sf"/>
</dbReference>
<dbReference type="Gene3D" id="3.40.190.290">
    <property type="match status" value="1"/>
</dbReference>
<keyword evidence="3" id="KW-0238">DNA-binding</keyword>
<evidence type="ECO:0000313" key="7">
    <source>
        <dbReference type="Proteomes" id="UP000632740"/>
    </source>
</evidence>
<accession>A0A919P6D1</accession>
<keyword evidence="2" id="KW-0805">Transcription regulation</keyword>
<dbReference type="Proteomes" id="UP000632740">
    <property type="component" value="Unassembled WGS sequence"/>
</dbReference>
<evidence type="ECO:0000256" key="3">
    <source>
        <dbReference type="ARBA" id="ARBA00023125"/>
    </source>
</evidence>
<keyword evidence="4" id="KW-0804">Transcription</keyword>
<dbReference type="GO" id="GO:0003700">
    <property type="term" value="F:DNA-binding transcription factor activity"/>
    <property type="evidence" value="ECO:0007669"/>
    <property type="project" value="InterPro"/>
</dbReference>
<organism evidence="6 7">
    <name type="scientific">Cellulomonas chitinilytica</name>
    <dbReference type="NCBI Taxonomy" id="398759"/>
    <lineage>
        <taxon>Bacteria</taxon>
        <taxon>Bacillati</taxon>
        <taxon>Actinomycetota</taxon>
        <taxon>Actinomycetes</taxon>
        <taxon>Micrococcales</taxon>
        <taxon>Cellulomonadaceae</taxon>
        <taxon>Cellulomonas</taxon>
    </lineage>
</organism>
<reference evidence="6" key="1">
    <citation type="submission" date="2021-01" db="EMBL/GenBank/DDBJ databases">
        <title>Whole genome shotgun sequence of Cellulomonas chitinilytica NBRC 110799.</title>
        <authorList>
            <person name="Komaki H."/>
            <person name="Tamura T."/>
        </authorList>
    </citation>
    <scope>NUCLEOTIDE SEQUENCE</scope>
    <source>
        <strain evidence="6">NBRC 110799</strain>
    </source>
</reference>
<keyword evidence="7" id="KW-1185">Reference proteome</keyword>
<proteinExistence type="inferred from homology"/>
<gene>
    <name evidence="6" type="ORF">Cch01nite_36910</name>
</gene>
<feature type="domain" description="HTH lysR-type" evidence="5">
    <location>
        <begin position="16"/>
        <end position="73"/>
    </location>
</feature>
<dbReference type="PANTHER" id="PTHR30126">
    <property type="entry name" value="HTH-TYPE TRANSCRIPTIONAL REGULATOR"/>
    <property type="match status" value="1"/>
</dbReference>
<dbReference type="RefSeq" id="WP_203757972.1">
    <property type="nucleotide sequence ID" value="NZ_BONK01000014.1"/>
</dbReference>